<evidence type="ECO:0000256" key="3">
    <source>
        <dbReference type="SAM" id="MobiDB-lite"/>
    </source>
</evidence>
<protein>
    <submittedName>
        <fullName evidence="6">Recombinase family protein</fullName>
    </submittedName>
</protein>
<dbReference type="CDD" id="cd00338">
    <property type="entry name" value="Ser_Recombinase"/>
    <property type="match status" value="1"/>
</dbReference>
<feature type="coiled-coil region" evidence="2">
    <location>
        <begin position="725"/>
        <end position="759"/>
    </location>
</feature>
<dbReference type="InterPro" id="IPR006119">
    <property type="entry name" value="Resolv_N"/>
</dbReference>
<dbReference type="InterPro" id="IPR036162">
    <property type="entry name" value="Resolvase-like_N_sf"/>
</dbReference>
<evidence type="ECO:0000313" key="6">
    <source>
        <dbReference type="EMBL" id="HIR05035.1"/>
    </source>
</evidence>
<comment type="caution">
    <text evidence="6">The sequence shown here is derived from an EMBL/GenBank/DDBJ whole genome shotgun (WGS) entry which is preliminary data.</text>
</comment>
<feature type="region of interest" description="Disordered" evidence="3">
    <location>
        <begin position="1"/>
        <end position="96"/>
    </location>
</feature>
<dbReference type="EMBL" id="DVGC01000020">
    <property type="protein sequence ID" value="HIR05035.1"/>
    <property type="molecule type" value="Genomic_DNA"/>
</dbReference>
<dbReference type="AlphaFoldDB" id="A0A9D1A4V3"/>
<comment type="similarity">
    <text evidence="1">Belongs to the site-specific recombinase resolvase family.</text>
</comment>
<dbReference type="InterPro" id="IPR050639">
    <property type="entry name" value="SSR_resolvase"/>
</dbReference>
<evidence type="ECO:0000259" key="4">
    <source>
        <dbReference type="PROSITE" id="PS51736"/>
    </source>
</evidence>
<feature type="compositionally biased region" description="Basic residues" evidence="3">
    <location>
        <begin position="1"/>
        <end position="11"/>
    </location>
</feature>
<feature type="compositionally biased region" description="Basic residues" evidence="3">
    <location>
        <begin position="20"/>
        <end position="29"/>
    </location>
</feature>
<dbReference type="SUPFAM" id="SSF53041">
    <property type="entry name" value="Resolvase-like"/>
    <property type="match status" value="1"/>
</dbReference>
<dbReference type="GO" id="GO:0000150">
    <property type="term" value="F:DNA strand exchange activity"/>
    <property type="evidence" value="ECO:0007669"/>
    <property type="project" value="InterPro"/>
</dbReference>
<dbReference type="InterPro" id="IPR011109">
    <property type="entry name" value="DNA_bind_recombinase_dom"/>
</dbReference>
<feature type="domain" description="Resolvase/invertase-type recombinase catalytic" evidence="4">
    <location>
        <begin position="126"/>
        <end position="276"/>
    </location>
</feature>
<dbReference type="SMART" id="SM00857">
    <property type="entry name" value="Resolvase"/>
    <property type="match status" value="1"/>
</dbReference>
<reference evidence="6" key="1">
    <citation type="submission" date="2020-10" db="EMBL/GenBank/DDBJ databases">
        <authorList>
            <person name="Gilroy R."/>
        </authorList>
    </citation>
    <scope>NUCLEOTIDE SEQUENCE</scope>
    <source>
        <strain evidence="6">CHK180-2868</strain>
    </source>
</reference>
<gene>
    <name evidence="6" type="ORF">IAB28_03590</name>
</gene>
<dbReference type="Proteomes" id="UP000824250">
    <property type="component" value="Unassembled WGS sequence"/>
</dbReference>
<feature type="compositionally biased region" description="Basic and acidic residues" evidence="3">
    <location>
        <begin position="546"/>
        <end position="567"/>
    </location>
</feature>
<reference evidence="6" key="2">
    <citation type="journal article" date="2021" name="PeerJ">
        <title>Extensive microbial diversity within the chicken gut microbiome revealed by metagenomics and culture.</title>
        <authorList>
            <person name="Gilroy R."/>
            <person name="Ravi A."/>
            <person name="Getino M."/>
            <person name="Pursley I."/>
            <person name="Horton D.L."/>
            <person name="Alikhan N.F."/>
            <person name="Baker D."/>
            <person name="Gharbi K."/>
            <person name="Hall N."/>
            <person name="Watson M."/>
            <person name="Adriaenssens E.M."/>
            <person name="Foster-Nyarko E."/>
            <person name="Jarju S."/>
            <person name="Secka A."/>
            <person name="Antonio M."/>
            <person name="Oren A."/>
            <person name="Chaudhuri R.R."/>
            <person name="La Ragione R."/>
            <person name="Hildebrand F."/>
            <person name="Pallen M.J."/>
        </authorList>
    </citation>
    <scope>NUCLEOTIDE SEQUENCE</scope>
    <source>
        <strain evidence="6">CHK180-2868</strain>
    </source>
</reference>
<feature type="compositionally biased region" description="Basic and acidic residues" evidence="3">
    <location>
        <begin position="512"/>
        <end position="527"/>
    </location>
</feature>
<dbReference type="PROSITE" id="PS51736">
    <property type="entry name" value="RECOMBINASES_3"/>
    <property type="match status" value="1"/>
</dbReference>
<evidence type="ECO:0000313" key="7">
    <source>
        <dbReference type="Proteomes" id="UP000824250"/>
    </source>
</evidence>
<dbReference type="PANTHER" id="PTHR30461:SF26">
    <property type="entry name" value="RESOLVASE HOMOLOG YNEB"/>
    <property type="match status" value="1"/>
</dbReference>
<organism evidence="6 7">
    <name type="scientific">Candidatus Copromonas faecavium</name>
    <name type="common">nom. illeg.</name>
    <dbReference type="NCBI Taxonomy" id="2840740"/>
    <lineage>
        <taxon>Bacteria</taxon>
        <taxon>Bacillati</taxon>
        <taxon>Bacillota</taxon>
        <taxon>Clostridia</taxon>
        <taxon>Lachnospirales</taxon>
        <taxon>Lachnospiraceae</taxon>
        <taxon>Candidatus Copromonas (nom. illeg.)</taxon>
    </lineage>
</organism>
<evidence type="ECO:0000259" key="5">
    <source>
        <dbReference type="PROSITE" id="PS51737"/>
    </source>
</evidence>
<dbReference type="Gene3D" id="3.40.50.1390">
    <property type="entry name" value="Resolvase, N-terminal catalytic domain"/>
    <property type="match status" value="1"/>
</dbReference>
<proteinExistence type="inferred from homology"/>
<evidence type="ECO:0000256" key="1">
    <source>
        <dbReference type="ARBA" id="ARBA00009913"/>
    </source>
</evidence>
<dbReference type="PROSITE" id="PS51737">
    <property type="entry name" value="RECOMBINASE_DNA_BIND"/>
    <property type="match status" value="1"/>
</dbReference>
<sequence>MEKRTGKRGNRRVGGEKRGKEKRGRKKRGGMLGEGMSREEGNGTEEVEERDCERIGEGNWLSRENDGRKRRSMGMNEKKKREEEIQEKRDRGERVPEWKDMSVDVIPATRQSSWGIGKLKERSHLRVAAYCRVSTGDESQQTSYTNQKAFYTELIQNREGWVLAGIYADEAISGTSRARRAEFNRMMEEAKAGKMDYIVTKSISRFARNTVDTLNCVRELKNQIPPVGIYFEKENLDTLDAAGELILTILSALAQDESRSISDNIRWTFQKKFQAGIPQVNLNRMLGYDKGADGEWVINLKQAMVVRYIFERFVSGYSANRIAQELNAAGRFTVNGKNWSSSTVLSVLRNEKYVGDVEMQKTVTKDFLTHRSVKNTGEAPRYYVKNHHAGIVERPVWEKVQAILNRTWPGMREKETGKFREICMAQNAMAGEPGEELWVQDAGIEKIRAQEIGDREMEARKRKRAGGSPFRNLRCGAHLESGQECGMAFFRLTYSNVTSVGMDDAENEWSEKIEEGKEGGKEKKESGMKGASTEMDRMMETGPNELRGEEEQRKENRGKGEKEKQNQGKETGFYTYPVWRCKRKYQGRRGKRDIRKAAYRMAQGQMQCPSLVLNECALEQSFMEMLYLLKRDYTEKGETGALAKKFQEAYYAARRSARIDSVSFQKLEIIMEQIYETELRLEEIYEKRNKVVWEMATQKADFSDASTGWRLPDGMERGNFSYGSCAEWEREAAIYTELAQDLQKRLSTLKREKLIFEKEENCAMKMKDAYTSFIKCLERLPETNEAGIPLNVYGRDVTRGADLKSETDVSRAPDLLKFDLGIYCGFIQEGTVYGDCIEYRTKFGISLLSFGNRRTPGSFCGFRRSTGNGSVERVKAAYQATGSRLQYRKNKREKQEETKK</sequence>
<feature type="domain" description="Recombinase" evidence="5">
    <location>
        <begin position="285"/>
        <end position="410"/>
    </location>
</feature>
<dbReference type="PANTHER" id="PTHR30461">
    <property type="entry name" value="DNA-INVERTASE FROM LAMBDOID PROPHAGE"/>
    <property type="match status" value="1"/>
</dbReference>
<dbReference type="Pfam" id="PF07508">
    <property type="entry name" value="Recombinase"/>
    <property type="match status" value="1"/>
</dbReference>
<dbReference type="Pfam" id="PF00239">
    <property type="entry name" value="Resolvase"/>
    <property type="match status" value="1"/>
</dbReference>
<dbReference type="GO" id="GO:0003677">
    <property type="term" value="F:DNA binding"/>
    <property type="evidence" value="ECO:0007669"/>
    <property type="project" value="InterPro"/>
</dbReference>
<evidence type="ECO:0000256" key="2">
    <source>
        <dbReference type="SAM" id="Coils"/>
    </source>
</evidence>
<keyword evidence="2" id="KW-0175">Coiled coil</keyword>
<feature type="compositionally biased region" description="Basic and acidic residues" evidence="3">
    <location>
        <begin position="76"/>
        <end position="96"/>
    </location>
</feature>
<name>A0A9D1A4V3_9FIRM</name>
<dbReference type="Gene3D" id="3.90.1750.20">
    <property type="entry name" value="Putative Large Serine Recombinase, Chain B, Domain 2"/>
    <property type="match status" value="1"/>
</dbReference>
<dbReference type="InterPro" id="IPR038109">
    <property type="entry name" value="DNA_bind_recomb_sf"/>
</dbReference>
<accession>A0A9D1A4V3</accession>
<feature type="region of interest" description="Disordered" evidence="3">
    <location>
        <begin position="512"/>
        <end position="567"/>
    </location>
</feature>